<dbReference type="SUPFAM" id="SSF50630">
    <property type="entry name" value="Acid proteases"/>
    <property type="match status" value="1"/>
</dbReference>
<dbReference type="InterPro" id="IPR043502">
    <property type="entry name" value="DNA/RNA_pol_sf"/>
</dbReference>
<dbReference type="OMA" id="CYSTERE"/>
<dbReference type="CDD" id="cd00303">
    <property type="entry name" value="retropepsin_like"/>
    <property type="match status" value="1"/>
</dbReference>
<evidence type="ECO:0000259" key="2">
    <source>
        <dbReference type="Pfam" id="PF00077"/>
    </source>
</evidence>
<evidence type="ECO:0000256" key="1">
    <source>
        <dbReference type="ARBA" id="ARBA00022801"/>
    </source>
</evidence>
<dbReference type="OrthoDB" id="6783748at2759"/>
<dbReference type="AlphaFoldDB" id="A0A9W2ZTG2"/>
<dbReference type="InterPro" id="IPR018061">
    <property type="entry name" value="Retropepsins"/>
</dbReference>
<dbReference type="RefSeq" id="XP_055878248.1">
    <property type="nucleotide sequence ID" value="XM_056022273.1"/>
</dbReference>
<dbReference type="Proteomes" id="UP001165740">
    <property type="component" value="Chromosome 1"/>
</dbReference>
<organism evidence="3 4">
    <name type="scientific">Biomphalaria glabrata</name>
    <name type="common">Bloodfluke planorb</name>
    <name type="synonym">Freshwater snail</name>
    <dbReference type="NCBI Taxonomy" id="6526"/>
    <lineage>
        <taxon>Eukaryota</taxon>
        <taxon>Metazoa</taxon>
        <taxon>Spiralia</taxon>
        <taxon>Lophotrochozoa</taxon>
        <taxon>Mollusca</taxon>
        <taxon>Gastropoda</taxon>
        <taxon>Heterobranchia</taxon>
        <taxon>Euthyneura</taxon>
        <taxon>Panpulmonata</taxon>
        <taxon>Hygrophila</taxon>
        <taxon>Lymnaeoidea</taxon>
        <taxon>Planorbidae</taxon>
        <taxon>Biomphalaria</taxon>
    </lineage>
</organism>
<sequence>MVISVTVLGRNRSLKVQGKIGHGCCAFLLDTGASRSIIRPDYIGDQEITEANSYTLKTASGELIPVLGQVKLNFEIQTQPFCHEFLIANVTDECILGLDFMQAFGLSLNMVNGTLQYANMEIPLLEEDKGYGQARRILLVEDTTIPAQSECILWGKVEGHCKTISTKLVETARGTENSLAVGKTLVVSVGDRKVPVRVMNLYSQENKLRAGSVIADCYPVDLITQCRDAEGSTNTVAKESAQIHKILTKMEENLSMEEYNKAEKLILEFMDIMPCDEDDCGRTNLVQHRIDTGSARPIRQPPRRLPLAKQQEAIDMLERMKQQGVIEPSNSPWCSPVVLVKKERWDFTVLC</sequence>
<dbReference type="GO" id="GO:0006508">
    <property type="term" value="P:proteolysis"/>
    <property type="evidence" value="ECO:0007669"/>
    <property type="project" value="InterPro"/>
</dbReference>
<feature type="domain" description="Retropepsins" evidence="2">
    <location>
        <begin position="15"/>
        <end position="108"/>
    </location>
</feature>
<dbReference type="InterPro" id="IPR021109">
    <property type="entry name" value="Peptidase_aspartic_dom_sf"/>
</dbReference>
<dbReference type="Gene3D" id="3.10.10.10">
    <property type="entry name" value="HIV Type 1 Reverse Transcriptase, subunit A, domain 1"/>
    <property type="match status" value="1"/>
</dbReference>
<dbReference type="PANTHER" id="PTHR37984:SF9">
    <property type="entry name" value="INTEGRASE CATALYTIC DOMAIN-CONTAINING PROTEIN"/>
    <property type="match status" value="1"/>
</dbReference>
<proteinExistence type="predicted"/>
<dbReference type="InterPro" id="IPR001969">
    <property type="entry name" value="Aspartic_peptidase_AS"/>
</dbReference>
<evidence type="ECO:0000313" key="4">
    <source>
        <dbReference type="RefSeq" id="XP_055878248.1"/>
    </source>
</evidence>
<evidence type="ECO:0000313" key="3">
    <source>
        <dbReference type="Proteomes" id="UP001165740"/>
    </source>
</evidence>
<reference evidence="4" key="1">
    <citation type="submission" date="2025-08" db="UniProtKB">
        <authorList>
            <consortium name="RefSeq"/>
        </authorList>
    </citation>
    <scope>IDENTIFICATION</scope>
</reference>
<keyword evidence="1" id="KW-0378">Hydrolase</keyword>
<dbReference type="PANTHER" id="PTHR37984">
    <property type="entry name" value="PROTEIN CBG26694"/>
    <property type="match status" value="1"/>
</dbReference>
<dbReference type="InterPro" id="IPR050951">
    <property type="entry name" value="Retrovirus_Pol_polyprotein"/>
</dbReference>
<dbReference type="SUPFAM" id="SSF56672">
    <property type="entry name" value="DNA/RNA polymerases"/>
    <property type="match status" value="1"/>
</dbReference>
<accession>A0A9W2ZTG2</accession>
<keyword evidence="3" id="KW-1185">Reference proteome</keyword>
<dbReference type="GeneID" id="129924905"/>
<dbReference type="GO" id="GO:0004190">
    <property type="term" value="F:aspartic-type endopeptidase activity"/>
    <property type="evidence" value="ECO:0007669"/>
    <property type="project" value="InterPro"/>
</dbReference>
<protein>
    <submittedName>
        <fullName evidence="4">Uncharacterized protein LOC129924905</fullName>
    </submittedName>
</protein>
<dbReference type="PROSITE" id="PS00141">
    <property type="entry name" value="ASP_PROTEASE"/>
    <property type="match status" value="1"/>
</dbReference>
<dbReference type="Gene3D" id="2.40.70.10">
    <property type="entry name" value="Acid Proteases"/>
    <property type="match status" value="1"/>
</dbReference>
<gene>
    <name evidence="4" type="primary">LOC129924905</name>
</gene>
<dbReference type="Pfam" id="PF00077">
    <property type="entry name" value="RVP"/>
    <property type="match status" value="1"/>
</dbReference>
<name>A0A9W2ZTG2_BIOGL</name>